<gene>
    <name evidence="5" type="ORF">JIN78_00755</name>
</gene>
<keyword evidence="1" id="KW-0805">Transcription regulation</keyword>
<reference evidence="5" key="1">
    <citation type="submission" date="2021-01" db="EMBL/GenBank/DDBJ databases">
        <title>Modified the classification status of verrucomicrobia.</title>
        <authorList>
            <person name="Feng X."/>
        </authorList>
    </citation>
    <scope>NUCLEOTIDE SEQUENCE</scope>
    <source>
        <strain evidence="5">KCTC 12986</strain>
    </source>
</reference>
<dbReference type="SUPFAM" id="SSF46785">
    <property type="entry name" value="Winged helix' DNA-binding domain"/>
    <property type="match status" value="1"/>
</dbReference>
<evidence type="ECO:0000259" key="4">
    <source>
        <dbReference type="PROSITE" id="PS50995"/>
    </source>
</evidence>
<dbReference type="Pfam" id="PF13463">
    <property type="entry name" value="HTH_27"/>
    <property type="match status" value="1"/>
</dbReference>
<dbReference type="EMBL" id="JAENIO010000001">
    <property type="protein sequence ID" value="MBK1832573.1"/>
    <property type="molecule type" value="Genomic_DNA"/>
</dbReference>
<comment type="caution">
    <text evidence="5">The sequence shown here is derived from an EMBL/GenBank/DDBJ whole genome shotgun (WGS) entry which is preliminary data.</text>
</comment>
<evidence type="ECO:0000256" key="3">
    <source>
        <dbReference type="ARBA" id="ARBA00023163"/>
    </source>
</evidence>
<accession>A0A934RNI3</accession>
<dbReference type="PANTHER" id="PTHR42756">
    <property type="entry name" value="TRANSCRIPTIONAL REGULATOR, MARR"/>
    <property type="match status" value="1"/>
</dbReference>
<dbReference type="Proteomes" id="UP000604083">
    <property type="component" value="Unassembled WGS sequence"/>
</dbReference>
<feature type="domain" description="HTH marR-type" evidence="4">
    <location>
        <begin position="8"/>
        <end position="140"/>
    </location>
</feature>
<dbReference type="InterPro" id="IPR000835">
    <property type="entry name" value="HTH_MarR-typ"/>
</dbReference>
<sequence>MKRPDQAALKLRELIAETEIRLAAQERRLLASFEIGPSDLAILSRLRRKGPKPVNQIADKVGLTSGSMTTAIQRLRHQKLVETQPDEEDRRRLQVALTPKGERLLGAASASRDELFATLFRDLSYRESDLLGTLLKKVRKASRP</sequence>
<dbReference type="SMART" id="SM00347">
    <property type="entry name" value="HTH_MARR"/>
    <property type="match status" value="1"/>
</dbReference>
<keyword evidence="3" id="KW-0804">Transcription</keyword>
<keyword evidence="2 5" id="KW-0238">DNA-binding</keyword>
<dbReference type="AlphaFoldDB" id="A0A934RNI3"/>
<name>A0A934RNI3_9BACT</name>
<keyword evidence="6" id="KW-1185">Reference proteome</keyword>
<dbReference type="PRINTS" id="PR00598">
    <property type="entry name" value="HTHMARR"/>
</dbReference>
<dbReference type="Gene3D" id="1.10.10.10">
    <property type="entry name" value="Winged helix-like DNA-binding domain superfamily/Winged helix DNA-binding domain"/>
    <property type="match status" value="1"/>
</dbReference>
<dbReference type="InterPro" id="IPR036388">
    <property type="entry name" value="WH-like_DNA-bd_sf"/>
</dbReference>
<evidence type="ECO:0000313" key="6">
    <source>
        <dbReference type="Proteomes" id="UP000604083"/>
    </source>
</evidence>
<dbReference type="PROSITE" id="PS50995">
    <property type="entry name" value="HTH_MARR_2"/>
    <property type="match status" value="1"/>
</dbReference>
<dbReference type="GO" id="GO:0003677">
    <property type="term" value="F:DNA binding"/>
    <property type="evidence" value="ECO:0007669"/>
    <property type="project" value="UniProtKB-KW"/>
</dbReference>
<dbReference type="InterPro" id="IPR036390">
    <property type="entry name" value="WH_DNA-bd_sf"/>
</dbReference>
<dbReference type="GO" id="GO:0003700">
    <property type="term" value="F:DNA-binding transcription factor activity"/>
    <property type="evidence" value="ECO:0007669"/>
    <property type="project" value="InterPro"/>
</dbReference>
<evidence type="ECO:0000313" key="5">
    <source>
        <dbReference type="EMBL" id="MBK1832573.1"/>
    </source>
</evidence>
<proteinExistence type="predicted"/>
<protein>
    <submittedName>
        <fullName evidence="5">Winged helix DNA-binding protein</fullName>
    </submittedName>
</protein>
<dbReference type="RefSeq" id="WP_200390005.1">
    <property type="nucleotide sequence ID" value="NZ_JAENIO010000001.1"/>
</dbReference>
<evidence type="ECO:0000256" key="1">
    <source>
        <dbReference type="ARBA" id="ARBA00023015"/>
    </source>
</evidence>
<organism evidence="5 6">
    <name type="scientific">Roseibacillus ishigakijimensis</name>
    <dbReference type="NCBI Taxonomy" id="454146"/>
    <lineage>
        <taxon>Bacteria</taxon>
        <taxon>Pseudomonadati</taxon>
        <taxon>Verrucomicrobiota</taxon>
        <taxon>Verrucomicrobiia</taxon>
        <taxon>Verrucomicrobiales</taxon>
        <taxon>Verrucomicrobiaceae</taxon>
        <taxon>Roseibacillus</taxon>
    </lineage>
</organism>
<evidence type="ECO:0000256" key="2">
    <source>
        <dbReference type="ARBA" id="ARBA00023125"/>
    </source>
</evidence>
<dbReference type="PANTHER" id="PTHR42756:SF1">
    <property type="entry name" value="TRANSCRIPTIONAL REPRESSOR OF EMRAB OPERON"/>
    <property type="match status" value="1"/>
</dbReference>